<dbReference type="InterPro" id="IPR016163">
    <property type="entry name" value="Ald_DH_C"/>
</dbReference>
<feature type="active site" evidence="2">
    <location>
        <position position="269"/>
    </location>
</feature>
<dbReference type="Gene3D" id="3.40.605.10">
    <property type="entry name" value="Aldehyde Dehydrogenase, Chain A, domain 1"/>
    <property type="match status" value="1"/>
</dbReference>
<dbReference type="InterPro" id="IPR029510">
    <property type="entry name" value="Ald_DH_CS_GLU"/>
</dbReference>
<gene>
    <name evidence="6" type="ORF">GCM10017786_08110</name>
</gene>
<name>A0ABQ3IHM4_9PSEU</name>
<dbReference type="PROSITE" id="PS00070">
    <property type="entry name" value="ALDEHYDE_DEHYDR_CYS"/>
    <property type="match status" value="1"/>
</dbReference>
<organism evidence="6 7">
    <name type="scientific">Amycolatopsis deserti</name>
    <dbReference type="NCBI Taxonomy" id="185696"/>
    <lineage>
        <taxon>Bacteria</taxon>
        <taxon>Bacillati</taxon>
        <taxon>Actinomycetota</taxon>
        <taxon>Actinomycetes</taxon>
        <taxon>Pseudonocardiales</taxon>
        <taxon>Pseudonocardiaceae</taxon>
        <taxon>Amycolatopsis</taxon>
    </lineage>
</organism>
<dbReference type="InterPro" id="IPR016160">
    <property type="entry name" value="Ald_DH_CS_CYS"/>
</dbReference>
<reference evidence="7" key="1">
    <citation type="journal article" date="2019" name="Int. J. Syst. Evol. Microbiol.">
        <title>The Global Catalogue of Microorganisms (GCM) 10K type strain sequencing project: providing services to taxonomists for standard genome sequencing and annotation.</title>
        <authorList>
            <consortium name="The Broad Institute Genomics Platform"/>
            <consortium name="The Broad Institute Genome Sequencing Center for Infectious Disease"/>
            <person name="Wu L."/>
            <person name="Ma J."/>
        </authorList>
    </citation>
    <scope>NUCLEOTIDE SEQUENCE [LARGE SCALE GENOMIC DNA]</scope>
    <source>
        <strain evidence="7">CGMCC 4.7677</strain>
    </source>
</reference>
<dbReference type="Pfam" id="PF00171">
    <property type="entry name" value="Aldedh"/>
    <property type="match status" value="1"/>
</dbReference>
<dbReference type="InterPro" id="IPR015590">
    <property type="entry name" value="Aldehyde_DH_dom"/>
</dbReference>
<evidence type="ECO:0000259" key="5">
    <source>
        <dbReference type="Pfam" id="PF00171"/>
    </source>
</evidence>
<dbReference type="Proteomes" id="UP000605897">
    <property type="component" value="Unassembled WGS sequence"/>
</dbReference>
<evidence type="ECO:0000313" key="7">
    <source>
        <dbReference type="Proteomes" id="UP000605897"/>
    </source>
</evidence>
<keyword evidence="1 3" id="KW-0560">Oxidoreductase</keyword>
<comment type="caution">
    <text evidence="6">The sequence shown here is derived from an EMBL/GenBank/DDBJ whole genome shotgun (WGS) entry which is preliminary data.</text>
</comment>
<comment type="similarity">
    <text evidence="3">Belongs to the aldehyde dehydrogenase family.</text>
</comment>
<evidence type="ECO:0000256" key="2">
    <source>
        <dbReference type="PROSITE-ProRule" id="PRU10007"/>
    </source>
</evidence>
<feature type="domain" description="Aldehyde dehydrogenase" evidence="5">
    <location>
        <begin position="33"/>
        <end position="496"/>
    </location>
</feature>
<dbReference type="InterPro" id="IPR016162">
    <property type="entry name" value="Ald_DH_N"/>
</dbReference>
<evidence type="ECO:0000256" key="3">
    <source>
        <dbReference type="RuleBase" id="RU003345"/>
    </source>
</evidence>
<evidence type="ECO:0000256" key="4">
    <source>
        <dbReference type="SAM" id="MobiDB-lite"/>
    </source>
</evidence>
<feature type="region of interest" description="Disordered" evidence="4">
    <location>
        <begin position="1"/>
        <end position="22"/>
    </location>
</feature>
<dbReference type="SUPFAM" id="SSF53720">
    <property type="entry name" value="ALDH-like"/>
    <property type="match status" value="1"/>
</dbReference>
<dbReference type="InterPro" id="IPR016161">
    <property type="entry name" value="Ald_DH/histidinol_DH"/>
</dbReference>
<dbReference type="Gene3D" id="3.40.309.10">
    <property type="entry name" value="Aldehyde Dehydrogenase, Chain A, domain 2"/>
    <property type="match status" value="1"/>
</dbReference>
<accession>A0ABQ3IHM4</accession>
<protein>
    <submittedName>
        <fullName evidence="6">Aldehyde dehydrogenase</fullName>
    </submittedName>
</protein>
<sequence length="500" mass="52050">MTSTANPPITSPAGGSRSGVTVTPGRLFLGGEWVDGGDRRRPVIDPATGAEVTTVAEAGAEDVDRAVAAARRAFDSGVWSRLPARERGRVLIRAANLLRERSEEFARLESLDTGKPLVFSRVIDVSTAAEMLEYYGSLAGSVEGSVRSTGAPMMAYTRREPLGVVAAITPFNFPLVLSVSKIAPALAAGNALVHKPSEETPLTALRMADVLAEAGVPAGIFSVLTGGSEAGQALAAGRRVDKIAFTGSTAVGRKIAAAAGENLQHATVELGGKSANLIFADADIEAAVGTAINGFVYNTGQFCMAGSRVLVERPVYDQVVEAIAAASAHVPVGDPFDEGTVIGPMTGPRHLEKVRSFLRRAQEGGARVLGAGAAEPEAVTAGGYFTRPTVLADVAQDSPFVQEEIFGPVLTVQPFDSEDEAIRLANDTPYGLAAGLQTRDVTRAHRVAAALQAGLVWVNGWGVLDVAMPIGGYKASGYGRECGPEGLDEYLQTKSVLISL</sequence>
<dbReference type="EMBL" id="BNAU01000001">
    <property type="protein sequence ID" value="GHE80391.1"/>
    <property type="molecule type" value="Genomic_DNA"/>
</dbReference>
<keyword evidence="7" id="KW-1185">Reference proteome</keyword>
<proteinExistence type="inferred from homology"/>
<evidence type="ECO:0000313" key="6">
    <source>
        <dbReference type="EMBL" id="GHE80391.1"/>
    </source>
</evidence>
<dbReference type="PANTHER" id="PTHR11699">
    <property type="entry name" value="ALDEHYDE DEHYDROGENASE-RELATED"/>
    <property type="match status" value="1"/>
</dbReference>
<evidence type="ECO:0000256" key="1">
    <source>
        <dbReference type="ARBA" id="ARBA00023002"/>
    </source>
</evidence>
<dbReference type="PROSITE" id="PS00687">
    <property type="entry name" value="ALDEHYDE_DEHYDR_GLU"/>
    <property type="match status" value="1"/>
</dbReference>